<protein>
    <submittedName>
        <fullName evidence="8">Defensin protein 1</fullName>
    </submittedName>
</protein>
<proteinExistence type="evidence at transcript level"/>
<feature type="region of interest" description="Disordered" evidence="6">
    <location>
        <begin position="1"/>
        <end position="28"/>
    </location>
</feature>
<dbReference type="PROSITE" id="PS51378">
    <property type="entry name" value="INVERT_DEFENSINS"/>
    <property type="match status" value="1"/>
</dbReference>
<evidence type="ECO:0000256" key="6">
    <source>
        <dbReference type="SAM" id="MobiDB-lite"/>
    </source>
</evidence>
<evidence type="ECO:0000256" key="1">
    <source>
        <dbReference type="ARBA" id="ARBA00004613"/>
    </source>
</evidence>
<keyword evidence="3" id="KW-0929">Antimicrobial</keyword>
<dbReference type="InterPro" id="IPR036574">
    <property type="entry name" value="Scorpion_toxin-like_sf"/>
</dbReference>
<name>Q5VJF9_AMBHE</name>
<evidence type="ECO:0000256" key="5">
    <source>
        <dbReference type="ARBA" id="ARBA00023157"/>
    </source>
</evidence>
<comment type="subcellular location">
    <subcellularLocation>
        <location evidence="1">Secreted</location>
    </subcellularLocation>
</comment>
<evidence type="ECO:0000256" key="4">
    <source>
        <dbReference type="ARBA" id="ARBA00023022"/>
    </source>
</evidence>
<evidence type="ECO:0000256" key="3">
    <source>
        <dbReference type="ARBA" id="ARBA00022529"/>
    </source>
</evidence>
<dbReference type="SUPFAM" id="SSF57095">
    <property type="entry name" value="Scorpion toxin-like"/>
    <property type="match status" value="1"/>
</dbReference>
<dbReference type="AlphaFoldDB" id="Q5VJF9"/>
<feature type="domain" description="Invertebrate defensins family profile" evidence="7">
    <location>
        <begin position="47"/>
        <end position="83"/>
    </location>
</feature>
<dbReference type="GO" id="GO:0042742">
    <property type="term" value="P:defense response to bacterium"/>
    <property type="evidence" value="ECO:0007669"/>
    <property type="project" value="UniProtKB-KW"/>
</dbReference>
<dbReference type="InterPro" id="IPR001542">
    <property type="entry name" value="Defensin_invertebrate/fungal"/>
</dbReference>
<sequence length="84" mass="9347">MATVRNSRPEAAGEPSGVSSTEGDWRHIEKRDVSYQGEGNTRRFDNPFGCPADEGKCFDHCNNKAYDIGYCGGSYRATCVCYRK</sequence>
<keyword evidence="2" id="KW-0964">Secreted</keyword>
<organism evidence="8">
    <name type="scientific">Amblyomma hebraeum</name>
    <name type="common">South African bont tick</name>
    <dbReference type="NCBI Taxonomy" id="34608"/>
    <lineage>
        <taxon>Eukaryota</taxon>
        <taxon>Metazoa</taxon>
        <taxon>Ecdysozoa</taxon>
        <taxon>Arthropoda</taxon>
        <taxon>Chelicerata</taxon>
        <taxon>Arachnida</taxon>
        <taxon>Acari</taxon>
        <taxon>Parasitiformes</taxon>
        <taxon>Ixodida</taxon>
        <taxon>Ixodoidea</taxon>
        <taxon>Ixodidae</taxon>
        <taxon>Amblyomminae</taxon>
        <taxon>Amblyomma</taxon>
    </lineage>
</organism>
<evidence type="ECO:0000259" key="7">
    <source>
        <dbReference type="PROSITE" id="PS51378"/>
    </source>
</evidence>
<reference evidence="8" key="1">
    <citation type="submission" date="2003-10" db="EMBL/GenBank/DDBJ databases">
        <title>Two Novel Anionic Defensin-like antimicrobial proteins from Hemolymph of the Female Tick, Amblyomma hebraeum.</title>
        <authorList>
            <person name="Lai R."/>
            <person name="Turner P.C."/>
            <person name="Lomas L.O."/>
            <person name="Jonczy J."/>
            <person name="Rees H.H."/>
        </authorList>
    </citation>
    <scope>NUCLEOTIDE SEQUENCE</scope>
</reference>
<dbReference type="EMBL" id="AY437137">
    <property type="protein sequence ID" value="AAR97290.1"/>
    <property type="molecule type" value="mRNA"/>
</dbReference>
<keyword evidence="5" id="KW-1015">Disulfide bond</keyword>
<dbReference type="Pfam" id="PF01097">
    <property type="entry name" value="Defensin_2"/>
    <property type="match status" value="1"/>
</dbReference>
<evidence type="ECO:0000256" key="2">
    <source>
        <dbReference type="ARBA" id="ARBA00022525"/>
    </source>
</evidence>
<keyword evidence="4" id="KW-0044">Antibiotic</keyword>
<accession>Q5VJF9</accession>
<evidence type="ECO:0000313" key="8">
    <source>
        <dbReference type="EMBL" id="AAR97290.1"/>
    </source>
</evidence>
<dbReference type="GO" id="GO:0005576">
    <property type="term" value="C:extracellular region"/>
    <property type="evidence" value="ECO:0007669"/>
    <property type="project" value="UniProtKB-SubCell"/>
</dbReference>